<dbReference type="EMBL" id="MN740886">
    <property type="protein sequence ID" value="QHU16499.1"/>
    <property type="molecule type" value="Genomic_DNA"/>
</dbReference>
<dbReference type="AlphaFoldDB" id="A0A6C0EAB6"/>
<reference evidence="1" key="1">
    <citation type="journal article" date="2020" name="Nature">
        <title>Giant virus diversity and host interactions through global metagenomics.</title>
        <authorList>
            <person name="Schulz F."/>
            <person name="Roux S."/>
            <person name="Paez-Espino D."/>
            <person name="Jungbluth S."/>
            <person name="Walsh D.A."/>
            <person name="Denef V.J."/>
            <person name="McMahon K.D."/>
            <person name="Konstantinidis K.T."/>
            <person name="Eloe-Fadrosh E.A."/>
            <person name="Kyrpides N.C."/>
            <person name="Woyke T."/>
        </authorList>
    </citation>
    <scope>NUCLEOTIDE SEQUENCE</scope>
    <source>
        <strain evidence="1">GVMAG-M-3300023179-152</strain>
        <strain evidence="2">GVMAG-S-3300012000-53</strain>
    </source>
</reference>
<dbReference type="EMBL" id="MN739772">
    <property type="protein sequence ID" value="QHT25561.1"/>
    <property type="molecule type" value="Genomic_DNA"/>
</dbReference>
<name>A0A6C0EAB6_9ZZZZ</name>
<protein>
    <submittedName>
        <fullName evidence="1">Uncharacterized protein</fullName>
    </submittedName>
</protein>
<evidence type="ECO:0000313" key="2">
    <source>
        <dbReference type="EMBL" id="QHU16499.1"/>
    </source>
</evidence>
<evidence type="ECO:0000313" key="1">
    <source>
        <dbReference type="EMBL" id="QHT25561.1"/>
    </source>
</evidence>
<organism evidence="1">
    <name type="scientific">viral metagenome</name>
    <dbReference type="NCBI Taxonomy" id="1070528"/>
    <lineage>
        <taxon>unclassified sequences</taxon>
        <taxon>metagenomes</taxon>
        <taxon>organismal metagenomes</taxon>
    </lineage>
</organism>
<proteinExistence type="predicted"/>
<sequence>MSLFIHVKNQELLWSIIHQTPQFNLVFKSSKNNEPELWFRGHIQQYFQKIQFSQLSPQELNDCNREIITTMMNQLKMFIDNTYTPKIQEPVSSGLNGVNLPFTMDKKQDSYQHSLSERQKEYEQMNSKYTPPPANFSDGKDEAITNMDELILQHKLQREAELKQFAPASVVPPPGNNILNEPLKLTSSNENITLTPDVVVDVPENKPKKVSWSSDKQCPDYLELTKEINVLKECVLNMNEKFTAFQDEIRQLFTKPAAKPVDDVEFNI</sequence>
<accession>A0A6C0EAB6</accession>